<evidence type="ECO:0000256" key="3">
    <source>
        <dbReference type="ARBA" id="ARBA00022452"/>
    </source>
</evidence>
<evidence type="ECO:0000313" key="11">
    <source>
        <dbReference type="Proteomes" id="UP001209229"/>
    </source>
</evidence>
<dbReference type="SUPFAM" id="SSF49464">
    <property type="entry name" value="Carboxypeptidase regulatory domain-like"/>
    <property type="match status" value="1"/>
</dbReference>
<dbReference type="Gene3D" id="2.60.40.1120">
    <property type="entry name" value="Carboxypeptidase-like, regulatory domain"/>
    <property type="match status" value="1"/>
</dbReference>
<evidence type="ECO:0000259" key="9">
    <source>
        <dbReference type="Pfam" id="PF07715"/>
    </source>
</evidence>
<dbReference type="NCBIfam" id="TIGR04057">
    <property type="entry name" value="SusC_RagA_signa"/>
    <property type="match status" value="1"/>
</dbReference>
<keyword evidence="2 7" id="KW-0813">Transport</keyword>
<keyword evidence="11" id="KW-1185">Reference proteome</keyword>
<evidence type="ECO:0000256" key="7">
    <source>
        <dbReference type="PROSITE-ProRule" id="PRU01360"/>
    </source>
</evidence>
<dbReference type="Pfam" id="PF07715">
    <property type="entry name" value="Plug"/>
    <property type="match status" value="1"/>
</dbReference>
<dbReference type="Proteomes" id="UP001209229">
    <property type="component" value="Unassembled WGS sequence"/>
</dbReference>
<keyword evidence="4 7" id="KW-0812">Transmembrane</keyword>
<dbReference type="InterPro" id="IPR039426">
    <property type="entry name" value="TonB-dep_rcpt-like"/>
</dbReference>
<dbReference type="PROSITE" id="PS52016">
    <property type="entry name" value="TONB_DEPENDENT_REC_3"/>
    <property type="match status" value="1"/>
</dbReference>
<dbReference type="SUPFAM" id="SSF56935">
    <property type="entry name" value="Porins"/>
    <property type="match status" value="1"/>
</dbReference>
<keyword evidence="8" id="KW-0732">Signal</keyword>
<protein>
    <submittedName>
        <fullName evidence="10">TonB-dependent receptor</fullName>
    </submittedName>
</protein>
<evidence type="ECO:0000256" key="4">
    <source>
        <dbReference type="ARBA" id="ARBA00022692"/>
    </source>
</evidence>
<dbReference type="InterPro" id="IPR037066">
    <property type="entry name" value="Plug_dom_sf"/>
</dbReference>
<dbReference type="Gene3D" id="2.40.170.20">
    <property type="entry name" value="TonB-dependent receptor, beta-barrel domain"/>
    <property type="match status" value="1"/>
</dbReference>
<gene>
    <name evidence="10" type="ORF">OM075_16265</name>
</gene>
<evidence type="ECO:0000256" key="2">
    <source>
        <dbReference type="ARBA" id="ARBA00022448"/>
    </source>
</evidence>
<feature type="domain" description="TonB-dependent receptor plug" evidence="9">
    <location>
        <begin position="111"/>
        <end position="217"/>
    </location>
</feature>
<dbReference type="InterPro" id="IPR036942">
    <property type="entry name" value="Beta-barrel_TonB_sf"/>
</dbReference>
<evidence type="ECO:0000256" key="5">
    <source>
        <dbReference type="ARBA" id="ARBA00023136"/>
    </source>
</evidence>
<dbReference type="NCBIfam" id="TIGR04056">
    <property type="entry name" value="OMP_RagA_SusC"/>
    <property type="match status" value="1"/>
</dbReference>
<dbReference type="InterPro" id="IPR008969">
    <property type="entry name" value="CarboxyPept-like_regulatory"/>
</dbReference>
<sequence>MKKMLAVILLLVPLGLLAQTISLKGRVTDKGGEPIPGVNVFIQETTKGTITNLEGYYTIAVEANQTVKFSFIGMKEQAIVYNGQATLDVTMLSEDELVDEVVVIGYQTVKKADLTGAVGVFKPDELKSSVVTGSVGEMLGTMSGVFSRTEGKPGAEGWVEIRGTKSFGSSQPLYVIDGIAVEGGANRDFNFNDIQSIQVLKDASAAAIYGSRAANGVIIITTKSGSKGPMKIEMSAKNSFQWLPKYDLTNRDQWIELNDMAFENNGFATASHFDGDTDWQEETFKTGVIEDYNISFSGGADNNNYFISANYQSNSGTTIGTESNRLTIRANTSATRDFGEKVSFKIGENIIVSNYDIDELNTNPIIDVYRMLPTISKYNENNAGGFGYGDGGRDVTFGTNPFAKEKLTDTHNQNMRVRGNVFTELSFFTKLKYKLNIGFETSFDEHRYIRKEGNWTYNQPWDPSSLNKNKARFNSMVYDNTLEYNDSFGEHTVAAVVGTSFMDQNYEQLWGSKNEILSTSDGTYFEQLNAATVDPRTGGYRDMTKLFSVFGRINYSYGDRYLFSATVRRDESSKFGPNFSHGVFPSVSGAWKISSEEFFNIPWMNTLKVRANYGVLGSSNIGPWDYVAFINSFPQAVFGTDQSVVNGQTQVKLVNDDLKWEELHQMNIGVDLSFFDNKLDVTGEYFKSETKDVLTGMQILMTTGNNGGNPNVNAATLQNTGVELSLTWRDMIGDLKYSVNANISTVKNKIIELGYGREFFTQWNTRSYVGKPIGEWYLIKTDGLFRSEQEVLNHVNSNGNLIQPNAKPGDIRYVDFNDDGTITDADRQYIGSPWPDLQLGINASLEWKGFDLQLQMAGSFGHKVFNGPRSTMDRFDDNSNYRADYDAWSLDNPNAKDPRPLYQDSRNARGNQDRWIENGSYLRLRQMALGYTVPKQVLGNAIDKVRVFVNAQNLVTFTKYNGLDPEFRNSNIWERGHDYGAFPNPKAVTIGAQLTF</sequence>
<keyword evidence="6 7" id="KW-0998">Cell outer membrane</keyword>
<feature type="chain" id="PRO_5042285526" evidence="8">
    <location>
        <begin position="19"/>
        <end position="996"/>
    </location>
</feature>
<organism evidence="10 11">
    <name type="scientific">Plebeiibacterium sediminum</name>
    <dbReference type="NCBI Taxonomy" id="2992112"/>
    <lineage>
        <taxon>Bacteria</taxon>
        <taxon>Pseudomonadati</taxon>
        <taxon>Bacteroidota</taxon>
        <taxon>Bacteroidia</taxon>
        <taxon>Marinilabiliales</taxon>
        <taxon>Marinilabiliaceae</taxon>
        <taxon>Plebeiibacterium</taxon>
    </lineage>
</organism>
<dbReference type="EMBL" id="JAPDPJ010000042">
    <property type="protein sequence ID" value="MCW3788032.1"/>
    <property type="molecule type" value="Genomic_DNA"/>
</dbReference>
<reference evidence="10" key="1">
    <citation type="submission" date="2022-10" db="EMBL/GenBank/DDBJ databases">
        <authorList>
            <person name="Yu W.X."/>
        </authorList>
    </citation>
    <scope>NUCLEOTIDE SEQUENCE</scope>
    <source>
        <strain evidence="10">AAT</strain>
    </source>
</reference>
<keyword evidence="5 7" id="KW-0472">Membrane</keyword>
<dbReference type="GO" id="GO:0009279">
    <property type="term" value="C:cell outer membrane"/>
    <property type="evidence" value="ECO:0007669"/>
    <property type="project" value="UniProtKB-SubCell"/>
</dbReference>
<comment type="caution">
    <text evidence="10">The sequence shown here is derived from an EMBL/GenBank/DDBJ whole genome shotgun (WGS) entry which is preliminary data.</text>
</comment>
<name>A0AAE3M6N7_9BACT</name>
<accession>A0AAE3M6N7</accession>
<comment type="similarity">
    <text evidence="7">Belongs to the TonB-dependent receptor family.</text>
</comment>
<dbReference type="Pfam" id="PF13715">
    <property type="entry name" value="CarbopepD_reg_2"/>
    <property type="match status" value="1"/>
</dbReference>
<dbReference type="InterPro" id="IPR012910">
    <property type="entry name" value="Plug_dom"/>
</dbReference>
<evidence type="ECO:0000256" key="6">
    <source>
        <dbReference type="ARBA" id="ARBA00023237"/>
    </source>
</evidence>
<dbReference type="RefSeq" id="WP_301191593.1">
    <property type="nucleotide sequence ID" value="NZ_JAPDPJ010000042.1"/>
</dbReference>
<comment type="subcellular location">
    <subcellularLocation>
        <location evidence="1 7">Cell outer membrane</location>
        <topology evidence="1 7">Multi-pass membrane protein</topology>
    </subcellularLocation>
</comment>
<dbReference type="AlphaFoldDB" id="A0AAE3M6N7"/>
<proteinExistence type="inferred from homology"/>
<keyword evidence="3 7" id="KW-1134">Transmembrane beta strand</keyword>
<dbReference type="InterPro" id="IPR023997">
    <property type="entry name" value="TonB-dep_OMP_SusC/RagA_CS"/>
</dbReference>
<evidence type="ECO:0000313" key="10">
    <source>
        <dbReference type="EMBL" id="MCW3788032.1"/>
    </source>
</evidence>
<evidence type="ECO:0000256" key="1">
    <source>
        <dbReference type="ARBA" id="ARBA00004571"/>
    </source>
</evidence>
<keyword evidence="10" id="KW-0675">Receptor</keyword>
<dbReference type="Gene3D" id="2.170.130.10">
    <property type="entry name" value="TonB-dependent receptor, plug domain"/>
    <property type="match status" value="1"/>
</dbReference>
<evidence type="ECO:0000256" key="8">
    <source>
        <dbReference type="SAM" id="SignalP"/>
    </source>
</evidence>
<dbReference type="InterPro" id="IPR023996">
    <property type="entry name" value="TonB-dep_OMP_SusC/RagA"/>
</dbReference>
<feature type="signal peptide" evidence="8">
    <location>
        <begin position="1"/>
        <end position="18"/>
    </location>
</feature>